<dbReference type="GO" id="GO:0016787">
    <property type="term" value="F:hydrolase activity"/>
    <property type="evidence" value="ECO:0007669"/>
    <property type="project" value="UniProtKB-KW"/>
</dbReference>
<keyword evidence="6" id="KW-1185">Reference proteome</keyword>
<evidence type="ECO:0000256" key="2">
    <source>
        <dbReference type="ARBA" id="ARBA00022801"/>
    </source>
</evidence>
<dbReference type="PANTHER" id="PTHR43540:SF9">
    <property type="entry name" value="FAMILY HYDROLASE, PUTATIVE (AFU_ORTHOLOGUE AFUA_2G08700)-RELATED"/>
    <property type="match status" value="1"/>
</dbReference>
<feature type="chain" id="PRO_5014428087" evidence="3">
    <location>
        <begin position="20"/>
        <end position="307"/>
    </location>
</feature>
<keyword evidence="3" id="KW-0732">Signal</keyword>
<feature type="signal peptide" evidence="3">
    <location>
        <begin position="1"/>
        <end position="19"/>
    </location>
</feature>
<evidence type="ECO:0000313" key="5">
    <source>
        <dbReference type="EMBL" id="PMD15657.1"/>
    </source>
</evidence>
<reference evidence="5 6" key="1">
    <citation type="submission" date="2016-05" db="EMBL/GenBank/DDBJ databases">
        <title>A degradative enzymes factory behind the ericoid mycorrhizal symbiosis.</title>
        <authorList>
            <consortium name="DOE Joint Genome Institute"/>
            <person name="Martino E."/>
            <person name="Morin E."/>
            <person name="Grelet G."/>
            <person name="Kuo A."/>
            <person name="Kohler A."/>
            <person name="Daghino S."/>
            <person name="Barry K."/>
            <person name="Choi C."/>
            <person name="Cichocki N."/>
            <person name="Clum A."/>
            <person name="Copeland A."/>
            <person name="Hainaut M."/>
            <person name="Haridas S."/>
            <person name="Labutti K."/>
            <person name="Lindquist E."/>
            <person name="Lipzen A."/>
            <person name="Khouja H.-R."/>
            <person name="Murat C."/>
            <person name="Ohm R."/>
            <person name="Olson A."/>
            <person name="Spatafora J."/>
            <person name="Veneault-Fourrey C."/>
            <person name="Henrissat B."/>
            <person name="Grigoriev I."/>
            <person name="Martin F."/>
            <person name="Perotto S."/>
        </authorList>
    </citation>
    <scope>NUCLEOTIDE SEQUENCE [LARGE SCALE GENOMIC DNA]</scope>
    <source>
        <strain evidence="5 6">UAMH 7357</strain>
    </source>
</reference>
<dbReference type="Pfam" id="PF00857">
    <property type="entry name" value="Isochorismatase"/>
    <property type="match status" value="1"/>
</dbReference>
<proteinExistence type="inferred from homology"/>
<organism evidence="5 6">
    <name type="scientific">Hyaloscypha hepaticicola</name>
    <dbReference type="NCBI Taxonomy" id="2082293"/>
    <lineage>
        <taxon>Eukaryota</taxon>
        <taxon>Fungi</taxon>
        <taxon>Dikarya</taxon>
        <taxon>Ascomycota</taxon>
        <taxon>Pezizomycotina</taxon>
        <taxon>Leotiomycetes</taxon>
        <taxon>Helotiales</taxon>
        <taxon>Hyaloscyphaceae</taxon>
        <taxon>Hyaloscypha</taxon>
    </lineage>
</organism>
<evidence type="ECO:0000259" key="4">
    <source>
        <dbReference type="Pfam" id="PF00857"/>
    </source>
</evidence>
<evidence type="ECO:0000256" key="3">
    <source>
        <dbReference type="SAM" id="SignalP"/>
    </source>
</evidence>
<dbReference type="PANTHER" id="PTHR43540">
    <property type="entry name" value="PEROXYUREIDOACRYLATE/UREIDOACRYLATE AMIDOHYDROLASE-RELATED"/>
    <property type="match status" value="1"/>
</dbReference>
<gene>
    <name evidence="5" type="ORF">NA56DRAFT_634508</name>
</gene>
<dbReference type="Proteomes" id="UP000235672">
    <property type="component" value="Unassembled WGS sequence"/>
</dbReference>
<dbReference type="OrthoDB" id="167809at2759"/>
<protein>
    <submittedName>
        <fullName evidence="5">Isochorismatase hydrolase</fullName>
    </submittedName>
</protein>
<dbReference type="InterPro" id="IPR036380">
    <property type="entry name" value="Isochorismatase-like_sf"/>
</dbReference>
<comment type="similarity">
    <text evidence="1">Belongs to the isochorismatase family.</text>
</comment>
<keyword evidence="2 5" id="KW-0378">Hydrolase</keyword>
<dbReference type="SUPFAM" id="SSF52499">
    <property type="entry name" value="Isochorismatase-like hydrolases"/>
    <property type="match status" value="1"/>
</dbReference>
<dbReference type="EMBL" id="KZ613512">
    <property type="protein sequence ID" value="PMD15657.1"/>
    <property type="molecule type" value="Genomic_DNA"/>
</dbReference>
<evidence type="ECO:0000256" key="1">
    <source>
        <dbReference type="ARBA" id="ARBA00006336"/>
    </source>
</evidence>
<accession>A0A2J6PNS4</accession>
<dbReference type="AlphaFoldDB" id="A0A2J6PNS4"/>
<dbReference type="CDD" id="cd00431">
    <property type="entry name" value="cysteine_hydrolases"/>
    <property type="match status" value="1"/>
</dbReference>
<feature type="domain" description="Isochorismatase-like" evidence="4">
    <location>
        <begin position="87"/>
        <end position="295"/>
    </location>
</feature>
<evidence type="ECO:0000313" key="6">
    <source>
        <dbReference type="Proteomes" id="UP000235672"/>
    </source>
</evidence>
<dbReference type="STRING" id="1745343.A0A2J6PNS4"/>
<sequence>MRTIISLRLLSVAIKCIYAANIQYHTLNNSQENEFDKVSIVGNTDNFWKISPTGIYDLTRKISMSSKTVTISMTGSRKRIIIDPQKTAVVVIDMQNYFLHPSIIPAAVEGRAIVPALTEVIRGFRLAGIQILWIEWGLGEKDLQRMPPSFIDGYSSVGTDNKLKTFGDNLGRIDGIDAGRKLMRGSWNAQAWSTLHNFQLSGLNEGTDMHFYKDRLSGLWSSESSLNKHLSERNITTLFFAGVNTDQCVWGTMSDAFSRGLDVILVNDLTATTSPSFATQMVKMNANLIGFVTNSTEILKSLSVDIN</sequence>
<dbReference type="InterPro" id="IPR050272">
    <property type="entry name" value="Isochorismatase-like_hydrls"/>
</dbReference>
<dbReference type="Gene3D" id="3.40.50.850">
    <property type="entry name" value="Isochorismatase-like"/>
    <property type="match status" value="1"/>
</dbReference>
<name>A0A2J6PNS4_9HELO</name>
<dbReference type="InterPro" id="IPR000868">
    <property type="entry name" value="Isochorismatase-like_dom"/>
</dbReference>